<dbReference type="GO" id="GO:0030163">
    <property type="term" value="P:protein catabolic process"/>
    <property type="evidence" value="ECO:0007669"/>
    <property type="project" value="InterPro"/>
</dbReference>
<name>A0A916ZP88_9FLAO</name>
<dbReference type="GO" id="GO:0006508">
    <property type="term" value="P:proteolysis"/>
    <property type="evidence" value="ECO:0007669"/>
    <property type="project" value="UniProtKB-KW"/>
</dbReference>
<organism evidence="2 3">
    <name type="scientific">Psychroflexus salis</name>
    <dbReference type="NCBI Taxonomy" id="1526574"/>
    <lineage>
        <taxon>Bacteria</taxon>
        <taxon>Pseudomonadati</taxon>
        <taxon>Bacteroidota</taxon>
        <taxon>Flavobacteriia</taxon>
        <taxon>Flavobacteriales</taxon>
        <taxon>Flavobacteriaceae</taxon>
        <taxon>Psychroflexus</taxon>
    </lineage>
</organism>
<evidence type="ECO:0000313" key="2">
    <source>
        <dbReference type="EMBL" id="GGE05963.1"/>
    </source>
</evidence>
<feature type="domain" description="Adaptor protein ClpS core" evidence="1">
    <location>
        <begin position="18"/>
        <end position="83"/>
    </location>
</feature>
<gene>
    <name evidence="2" type="primary">clpS</name>
    <name evidence="2" type="ORF">GCM10010831_04510</name>
</gene>
<dbReference type="Pfam" id="PF02617">
    <property type="entry name" value="ClpS"/>
    <property type="match status" value="1"/>
</dbReference>
<dbReference type="Proteomes" id="UP000599688">
    <property type="component" value="Unassembled WGS sequence"/>
</dbReference>
<keyword evidence="2" id="KW-0645">Protease</keyword>
<dbReference type="AlphaFoldDB" id="A0A916ZP88"/>
<dbReference type="GO" id="GO:0008233">
    <property type="term" value="F:peptidase activity"/>
    <property type="evidence" value="ECO:0007669"/>
    <property type="project" value="UniProtKB-KW"/>
</dbReference>
<dbReference type="InterPro" id="IPR014719">
    <property type="entry name" value="Ribosomal_bL12_C/ClpS-like"/>
</dbReference>
<reference evidence="2 3" key="1">
    <citation type="journal article" date="2014" name="Int. J. Syst. Evol. Microbiol.">
        <title>Complete genome sequence of Corynebacterium casei LMG S-19264T (=DSM 44701T), isolated from a smear-ripened cheese.</title>
        <authorList>
            <consortium name="US DOE Joint Genome Institute (JGI-PGF)"/>
            <person name="Walter F."/>
            <person name="Albersmeier A."/>
            <person name="Kalinowski J."/>
            <person name="Ruckert C."/>
        </authorList>
    </citation>
    <scope>NUCLEOTIDE SEQUENCE [LARGE SCALE GENOMIC DNA]</scope>
    <source>
        <strain evidence="2 3">CGMCC 1.12925</strain>
    </source>
</reference>
<dbReference type="Gene3D" id="3.30.1390.10">
    <property type="match status" value="1"/>
</dbReference>
<sequence length="91" mass="10374">MGYKEQVYEEVEVAEQIDKEHELIVHNDEVNTFDHVIETLIQVCDHSPTQAEQCTILIHYKGKCGVKTGSFEDLRERCIKILDAGISAEVI</sequence>
<proteinExistence type="predicted"/>
<protein>
    <submittedName>
        <fullName evidence="2">ATP-dependent Clp protease adaptor protein ClpS</fullName>
    </submittedName>
</protein>
<evidence type="ECO:0000259" key="1">
    <source>
        <dbReference type="Pfam" id="PF02617"/>
    </source>
</evidence>
<dbReference type="RefSeq" id="WP_188405136.1">
    <property type="nucleotide sequence ID" value="NZ_BMGL01000002.1"/>
</dbReference>
<dbReference type="EMBL" id="BMGL01000002">
    <property type="protein sequence ID" value="GGE05963.1"/>
    <property type="molecule type" value="Genomic_DNA"/>
</dbReference>
<accession>A0A916ZP88</accession>
<dbReference type="SUPFAM" id="SSF54736">
    <property type="entry name" value="ClpS-like"/>
    <property type="match status" value="1"/>
</dbReference>
<keyword evidence="2" id="KW-0378">Hydrolase</keyword>
<dbReference type="InterPro" id="IPR003769">
    <property type="entry name" value="ClpS_core"/>
</dbReference>
<comment type="caution">
    <text evidence="2">The sequence shown here is derived from an EMBL/GenBank/DDBJ whole genome shotgun (WGS) entry which is preliminary data.</text>
</comment>
<evidence type="ECO:0000313" key="3">
    <source>
        <dbReference type="Proteomes" id="UP000599688"/>
    </source>
</evidence>
<keyword evidence="3" id="KW-1185">Reference proteome</keyword>